<gene>
    <name evidence="3" type="ORF">SAMD00023353_2201420</name>
</gene>
<dbReference type="PANTHER" id="PTHR46411">
    <property type="entry name" value="FAMILY ATPASE, PUTATIVE-RELATED"/>
    <property type="match status" value="1"/>
</dbReference>
<evidence type="ECO:0000256" key="1">
    <source>
        <dbReference type="SAM" id="MobiDB-lite"/>
    </source>
</evidence>
<evidence type="ECO:0000313" key="4">
    <source>
        <dbReference type="Proteomes" id="UP000054516"/>
    </source>
</evidence>
<dbReference type="GO" id="GO:0005524">
    <property type="term" value="F:ATP binding"/>
    <property type="evidence" value="ECO:0007669"/>
    <property type="project" value="InterPro"/>
</dbReference>
<dbReference type="PANTHER" id="PTHR46411:SF2">
    <property type="entry name" value="AAA+ ATPASE DOMAIN-CONTAINING PROTEIN"/>
    <property type="match status" value="1"/>
</dbReference>
<dbReference type="EMBL" id="DF977467">
    <property type="protein sequence ID" value="GAP85202.1"/>
    <property type="molecule type" value="Genomic_DNA"/>
</dbReference>
<dbReference type="Pfam" id="PF23232">
    <property type="entry name" value="AAA_lid_13"/>
    <property type="match status" value="1"/>
</dbReference>
<evidence type="ECO:0000259" key="2">
    <source>
        <dbReference type="SMART" id="SM00382"/>
    </source>
</evidence>
<dbReference type="GO" id="GO:0016887">
    <property type="term" value="F:ATP hydrolysis activity"/>
    <property type="evidence" value="ECO:0007669"/>
    <property type="project" value="InterPro"/>
</dbReference>
<dbReference type="OMA" id="FRSRIHM"/>
<dbReference type="Pfam" id="PF00004">
    <property type="entry name" value="AAA"/>
    <property type="match status" value="1"/>
</dbReference>
<feature type="region of interest" description="Disordered" evidence="1">
    <location>
        <begin position="146"/>
        <end position="177"/>
    </location>
</feature>
<dbReference type="AlphaFoldDB" id="A0A1S7UQ87"/>
<feature type="compositionally biased region" description="Polar residues" evidence="1">
    <location>
        <begin position="146"/>
        <end position="156"/>
    </location>
</feature>
<reference evidence="3" key="1">
    <citation type="submission" date="2016-03" db="EMBL/GenBank/DDBJ databases">
        <title>Draft genome sequence of Rosellinia necatrix.</title>
        <authorList>
            <person name="Kanematsu S."/>
        </authorList>
    </citation>
    <scope>NUCLEOTIDE SEQUENCE [LARGE SCALE GENOMIC DNA]</scope>
    <source>
        <strain evidence="3">W97</strain>
    </source>
</reference>
<dbReference type="InterPro" id="IPR056599">
    <property type="entry name" value="AAA_lid_fung"/>
</dbReference>
<proteinExistence type="predicted"/>
<protein>
    <submittedName>
        <fullName evidence="3">Putative AAA family ATPase</fullName>
    </submittedName>
</protein>
<dbReference type="InterPro" id="IPR054289">
    <property type="entry name" value="DUF7025"/>
</dbReference>
<organism evidence="3">
    <name type="scientific">Rosellinia necatrix</name>
    <name type="common">White root-rot fungus</name>
    <dbReference type="NCBI Taxonomy" id="77044"/>
    <lineage>
        <taxon>Eukaryota</taxon>
        <taxon>Fungi</taxon>
        <taxon>Dikarya</taxon>
        <taxon>Ascomycota</taxon>
        <taxon>Pezizomycotina</taxon>
        <taxon>Sordariomycetes</taxon>
        <taxon>Xylariomycetidae</taxon>
        <taxon>Xylariales</taxon>
        <taxon>Xylariaceae</taxon>
        <taxon>Rosellinia</taxon>
    </lineage>
</organism>
<sequence length="957" mass="109764">MDNSDDVHMSGTRKYLDANIRSSATDRDRTENISMTPLEEAMDSIDQEITLPERRTKYHQRLLQNTANVELVGDQINDLERQAPNLVNHVQYIPRVGELGWAEFSHRARISSNGGTGEWKHRPEIDRIEKPIIEVLIEKPRRCQSISKSTRQNFGDSQRRTGDNTPYSFESREGSPEPYQIRIRSRSILQALQNITGLNVAIGPHKHRLIMLQPFKLLVHFEQDIKRFIREAEDKGSNQITYMNRKPADRERAPVQAVNTADPDEEIQLTSALKELKILCNWIDKSLSRSVKLQQGIMDGITKIKFNELWYIFKPGDEVRTPGDTQIQLYRVVMVTGGRDSDLDRPYTQKNHSGMKLRRQGYSQGAFVIECFYIHFDGTKFGPVNTTFQICKFEGERDIAMLPIIPLRFYSNRADTRKRLMARGKRFADLSGPGISAHRKYKGLTLDTYPEQVESEVMVDFELAFIQTTIERPSFGLWDRLVDDDVREILDAEITDQFCREPGCCGNDITFDDYSVDDIERNRFIAENKALFDDNLEHPSQLRLKHLVLLPPHVYGFVLRTRRWATFDIDRLDEIPRNEEGWNDLVIQGYIKNTIFALVKNHGVPPCPQALINGSLSSLDLYPAKGRGLIILLHGEPGVGKTSTAECVAALTGRPLFPITCGDIGDRAKRVETNLERCLQLAQKWGCVLLLDEADTFLSARTARDAHRNAIVSVFLRTLEYYSGILFLTTNRVCKIDQAFKSRIHFSFLYEKLNRERTIQIWENNIRRVQDEFQREGRKIECDANDIIKFAKRHYKELKHSDDLVVWNGRQIRNAFQTAIAIATYEANQRGNGQDVATPVVDASQFKVLARSARQFDKYLKRSGVFADIEMARGGMEVDGDDSTSTSEEEDKRRRGRTKKHYRKASKNKRKKSRHDGSDGSSGEDSGGGLDESEDSNCSSEDDDEEDARQRKKKRMH</sequence>
<feature type="compositionally biased region" description="Basic residues" evidence="1">
    <location>
        <begin position="894"/>
        <end position="914"/>
    </location>
</feature>
<evidence type="ECO:0000313" key="3">
    <source>
        <dbReference type="EMBL" id="GAP85202.1"/>
    </source>
</evidence>
<dbReference type="InterPro" id="IPR027417">
    <property type="entry name" value="P-loop_NTPase"/>
</dbReference>
<keyword evidence="4" id="KW-1185">Reference proteome</keyword>
<dbReference type="CDD" id="cd19481">
    <property type="entry name" value="RecA-like_protease"/>
    <property type="match status" value="1"/>
</dbReference>
<dbReference type="InterPro" id="IPR003593">
    <property type="entry name" value="AAA+_ATPase"/>
</dbReference>
<name>A0A1S7UQ87_ROSNE</name>
<feature type="compositionally biased region" description="Acidic residues" evidence="1">
    <location>
        <begin position="931"/>
        <end position="947"/>
    </location>
</feature>
<dbReference type="Pfam" id="PF22942">
    <property type="entry name" value="DUF7025"/>
    <property type="match status" value="1"/>
</dbReference>
<dbReference type="SUPFAM" id="SSF52540">
    <property type="entry name" value="P-loop containing nucleoside triphosphate hydrolases"/>
    <property type="match status" value="1"/>
</dbReference>
<dbReference type="Gene3D" id="3.40.50.300">
    <property type="entry name" value="P-loop containing nucleotide triphosphate hydrolases"/>
    <property type="match status" value="1"/>
</dbReference>
<accession>A0A1S7UQ87</accession>
<dbReference type="InterPro" id="IPR003959">
    <property type="entry name" value="ATPase_AAA_core"/>
</dbReference>
<dbReference type="OrthoDB" id="10042665at2759"/>
<feature type="domain" description="AAA+ ATPase" evidence="2">
    <location>
        <begin position="627"/>
        <end position="752"/>
    </location>
</feature>
<feature type="region of interest" description="Disordered" evidence="1">
    <location>
        <begin position="875"/>
        <end position="957"/>
    </location>
</feature>
<dbReference type="SMART" id="SM00382">
    <property type="entry name" value="AAA"/>
    <property type="match status" value="1"/>
</dbReference>
<dbReference type="Proteomes" id="UP000054516">
    <property type="component" value="Unassembled WGS sequence"/>
</dbReference>